<evidence type="ECO:0000256" key="1">
    <source>
        <dbReference type="SAM" id="Phobius"/>
    </source>
</evidence>
<sequence>MQLTTSQQMQTNFLTTNKHHLLKYTNGLIWCWWLFVISLVLASSTFRGFFLGTINIVNFVFWILALIFGVAVAFINGVLSSELKENSVFQEEQKRFFLGFFFPQMAFCNALWLKLKLSYLNSERENLLEKIKQKLKKLTLSVFVVWGIYCVLATSIYLPNALRILNIYQIPNLIALINNRLSEILPDGNRYFLGHSSFAFHYYEIVSRIPFLVFFIIPTITLITLGCYLFAYLRFINSNKLRKPLSTLSIVIMLTDVVGIIQWIIIDILLIWLNVPFVIFVIFWVIKLVLPLAMIGTFVSSLTIYKKVTSKEWLAIKEEQINLTTMNININMGEQSSKNMNSFENHESNERNSLQIYQQHSSMMSETKRKQSSLSYDARILLPKSPYNTKKTLFLIIFFSIISLILATIGSVFISFAIVQISIPFYVIGGVIWFFTFIFFIVTFVAIVRFIAEYFANKLNALTWKVDLSGLEIKPKEE</sequence>
<evidence type="ECO:0000313" key="3">
    <source>
        <dbReference type="Proteomes" id="UP000007105"/>
    </source>
</evidence>
<keyword evidence="1" id="KW-0472">Membrane</keyword>
<feature type="transmembrane region" description="Helical" evidence="1">
    <location>
        <begin position="96"/>
        <end position="117"/>
    </location>
</feature>
<organism evidence="2 3">
    <name type="scientific">Mycoplasmoides pneumoniae 309</name>
    <dbReference type="NCBI Taxonomy" id="1112856"/>
    <lineage>
        <taxon>Bacteria</taxon>
        <taxon>Bacillati</taxon>
        <taxon>Mycoplasmatota</taxon>
        <taxon>Mycoplasmoidales</taxon>
        <taxon>Mycoplasmoidaceae</taxon>
        <taxon>Mycoplasmoides</taxon>
    </lineage>
</organism>
<name>A0AB33HNN4_MYCPM</name>
<dbReference type="RefSeq" id="WP_014325329.1">
    <property type="nucleotide sequence ID" value="NC_016807.1"/>
</dbReference>
<dbReference type="EMBL" id="AP012303">
    <property type="protein sequence ID" value="BAL21654.1"/>
    <property type="molecule type" value="Genomic_DNA"/>
</dbReference>
<protein>
    <submittedName>
        <fullName evidence="2">Adhesin P1 homolog</fullName>
    </submittedName>
</protein>
<dbReference type="Proteomes" id="UP000007105">
    <property type="component" value="Chromosome"/>
</dbReference>
<feature type="transmembrane region" description="Helical" evidence="1">
    <location>
        <begin position="209"/>
        <end position="233"/>
    </location>
</feature>
<feature type="transmembrane region" description="Helical" evidence="1">
    <location>
        <begin position="138"/>
        <end position="158"/>
    </location>
</feature>
<feature type="transmembrane region" description="Helical" evidence="1">
    <location>
        <begin position="425"/>
        <end position="452"/>
    </location>
</feature>
<feature type="transmembrane region" description="Helical" evidence="1">
    <location>
        <begin position="245"/>
        <end position="265"/>
    </location>
</feature>
<dbReference type="AlphaFoldDB" id="A0AB33HNN4"/>
<feature type="transmembrane region" description="Helical" evidence="1">
    <location>
        <begin position="277"/>
        <end position="305"/>
    </location>
</feature>
<reference evidence="3" key="1">
    <citation type="journal article" date="2012" name="J. Bacteriol.">
        <title>Complete genome sequence of Mycoplasma pneumoniae type 2a strain 309, isolated in Japan.</title>
        <authorList>
            <person name="Kenri T."/>
            <person name="Horino A."/>
            <person name="Matsui M."/>
            <person name="Sasaki Y."/>
            <person name="Suzuki S."/>
            <person name="Narita M."/>
            <person name="Ohya H."/>
            <person name="Okazaki N."/>
            <person name="Shibayama K."/>
        </authorList>
    </citation>
    <scope>NUCLEOTIDE SEQUENCE [LARGE SCALE GENOMIC DNA]</scope>
    <source>
        <strain evidence="3">309</strain>
    </source>
</reference>
<proteinExistence type="predicted"/>
<gene>
    <name evidence="2" type="ORF">MPNA0850</name>
</gene>
<dbReference type="KEGG" id="mpm:MPNA0850"/>
<feature type="transmembrane region" description="Helical" evidence="1">
    <location>
        <begin position="56"/>
        <end position="76"/>
    </location>
</feature>
<accession>A0AB33HNN4</accession>
<evidence type="ECO:0000313" key="2">
    <source>
        <dbReference type="EMBL" id="BAL21654.1"/>
    </source>
</evidence>
<keyword evidence="1" id="KW-1133">Transmembrane helix</keyword>
<keyword evidence="1" id="KW-0812">Transmembrane</keyword>
<feature type="transmembrane region" description="Helical" evidence="1">
    <location>
        <begin position="27"/>
        <end position="49"/>
    </location>
</feature>
<feature type="transmembrane region" description="Helical" evidence="1">
    <location>
        <begin position="393"/>
        <end position="419"/>
    </location>
</feature>